<dbReference type="CDD" id="cd06579">
    <property type="entry name" value="TM_PBP1_transp_AraH_like"/>
    <property type="match status" value="1"/>
</dbReference>
<feature type="transmembrane region" description="Helical" evidence="6">
    <location>
        <begin position="100"/>
        <end position="121"/>
    </location>
</feature>
<evidence type="ECO:0000256" key="3">
    <source>
        <dbReference type="ARBA" id="ARBA00022692"/>
    </source>
</evidence>
<organism evidence="7 8">
    <name type="scientific">Lacunisphaera limnophila</name>
    <dbReference type="NCBI Taxonomy" id="1838286"/>
    <lineage>
        <taxon>Bacteria</taxon>
        <taxon>Pseudomonadati</taxon>
        <taxon>Verrucomicrobiota</taxon>
        <taxon>Opitutia</taxon>
        <taxon>Opitutales</taxon>
        <taxon>Opitutaceae</taxon>
        <taxon>Lacunisphaera</taxon>
    </lineage>
</organism>
<feature type="transmembrane region" description="Helical" evidence="6">
    <location>
        <begin position="299"/>
        <end position="318"/>
    </location>
</feature>
<dbReference type="OrthoDB" id="9813906at2"/>
<keyword evidence="8" id="KW-1185">Reference proteome</keyword>
<keyword evidence="5 6" id="KW-0472">Membrane</keyword>
<evidence type="ECO:0000256" key="1">
    <source>
        <dbReference type="ARBA" id="ARBA00004651"/>
    </source>
</evidence>
<feature type="transmembrane region" description="Helical" evidence="6">
    <location>
        <begin position="49"/>
        <end position="70"/>
    </location>
</feature>
<dbReference type="Proteomes" id="UP000095228">
    <property type="component" value="Chromosome"/>
</dbReference>
<dbReference type="PANTHER" id="PTHR32196">
    <property type="entry name" value="ABC TRANSPORTER PERMEASE PROTEIN YPHD-RELATED-RELATED"/>
    <property type="match status" value="1"/>
</dbReference>
<evidence type="ECO:0000256" key="6">
    <source>
        <dbReference type="SAM" id="Phobius"/>
    </source>
</evidence>
<feature type="transmembrane region" description="Helical" evidence="6">
    <location>
        <begin position="254"/>
        <end position="287"/>
    </location>
</feature>
<evidence type="ECO:0000313" key="8">
    <source>
        <dbReference type="Proteomes" id="UP000095228"/>
    </source>
</evidence>
<evidence type="ECO:0000256" key="4">
    <source>
        <dbReference type="ARBA" id="ARBA00022989"/>
    </source>
</evidence>
<evidence type="ECO:0000256" key="5">
    <source>
        <dbReference type="ARBA" id="ARBA00023136"/>
    </source>
</evidence>
<dbReference type="KEGG" id="obg:Verru16b_01348"/>
<name>A0A1D8ATS9_9BACT</name>
<feature type="transmembrane region" description="Helical" evidence="6">
    <location>
        <begin position="76"/>
        <end position="93"/>
    </location>
</feature>
<evidence type="ECO:0000256" key="2">
    <source>
        <dbReference type="ARBA" id="ARBA00022475"/>
    </source>
</evidence>
<dbReference type="Pfam" id="PF02653">
    <property type="entry name" value="BPD_transp_2"/>
    <property type="match status" value="1"/>
</dbReference>
<dbReference type="STRING" id="1838286.Verru16b_01348"/>
<accession>A0A1D8ATS9</accession>
<evidence type="ECO:0000313" key="7">
    <source>
        <dbReference type="EMBL" id="AOS44287.1"/>
    </source>
</evidence>
<dbReference type="GO" id="GO:0022857">
    <property type="term" value="F:transmembrane transporter activity"/>
    <property type="evidence" value="ECO:0007669"/>
    <property type="project" value="InterPro"/>
</dbReference>
<dbReference type="InterPro" id="IPR001851">
    <property type="entry name" value="ABC_transp_permease"/>
</dbReference>
<comment type="subcellular location">
    <subcellularLocation>
        <location evidence="1">Cell membrane</location>
        <topology evidence="1">Multi-pass membrane protein</topology>
    </subcellularLocation>
</comment>
<protein>
    <submittedName>
        <fullName evidence="7">Ribose transport system permease protein RbsC</fullName>
    </submittedName>
</protein>
<dbReference type="RefSeq" id="WP_069961548.1">
    <property type="nucleotide sequence ID" value="NZ_CP016094.1"/>
</dbReference>
<proteinExistence type="predicted"/>
<dbReference type="Gene3D" id="1.10.3470.10">
    <property type="entry name" value="ABC transporter involved in vitamin B12 uptake, BtuC"/>
    <property type="match status" value="1"/>
</dbReference>
<feature type="transmembrane region" description="Helical" evidence="6">
    <location>
        <begin position="169"/>
        <end position="189"/>
    </location>
</feature>
<reference evidence="7 8" key="1">
    <citation type="submission" date="2016-06" db="EMBL/GenBank/DDBJ databases">
        <title>Three novel species with peptidoglycan cell walls form the new genus Lacunisphaera gen. nov. in the family Opitutaceae of the verrucomicrobial subdivision 4.</title>
        <authorList>
            <person name="Rast P."/>
            <person name="Gloeckner I."/>
            <person name="Jogler M."/>
            <person name="Boedeker C."/>
            <person name="Jeske O."/>
            <person name="Wiegand S."/>
            <person name="Reinhardt R."/>
            <person name="Schumann P."/>
            <person name="Rohde M."/>
            <person name="Spring S."/>
            <person name="Gloeckner F.O."/>
            <person name="Jogler C."/>
        </authorList>
    </citation>
    <scope>NUCLEOTIDE SEQUENCE [LARGE SCALE GENOMIC DNA]</scope>
    <source>
        <strain evidence="7 8">IG16b</strain>
    </source>
</reference>
<feature type="transmembrane region" description="Helical" evidence="6">
    <location>
        <begin position="220"/>
        <end position="242"/>
    </location>
</feature>
<keyword evidence="3 6" id="KW-0812">Transmembrane</keyword>
<feature type="transmembrane region" description="Helical" evidence="6">
    <location>
        <begin position="20"/>
        <end position="37"/>
    </location>
</feature>
<dbReference type="InterPro" id="IPR037294">
    <property type="entry name" value="ABC_BtuC-like"/>
</dbReference>
<dbReference type="GO" id="GO:0005886">
    <property type="term" value="C:plasma membrane"/>
    <property type="evidence" value="ECO:0007669"/>
    <property type="project" value="UniProtKB-SubCell"/>
</dbReference>
<dbReference type="AlphaFoldDB" id="A0A1D8ATS9"/>
<dbReference type="PANTHER" id="PTHR32196:SF72">
    <property type="entry name" value="RIBOSE IMPORT PERMEASE PROTEIN RBSC"/>
    <property type="match status" value="1"/>
</dbReference>
<sequence>MSDTLPVSAKTTWLRHVLTAFAPLVGLIAVCGLFAALRFDTFVTPDNFAIILQQTAVIGIAALGMTLVIIAGGIDLSVGSIIALGTVVIALLLQEGYSPLVAALGGVGASAVCGALSGLLITRLRLLPFVVTLGMMGALRGAAKGLANEQPVYPDETWLNDLMQLGSRGGLPSGVWLMLGFAVLVALLLRYTRFGRHVFAVGSNELTARLCGVPVERVKLLVYILGGAFAGLGAVLQFAYLTGGDPTTAVGLELNIIAAVVIGGASLAGGQGTIIGTLVGALIMSVVANGCTKLGLSNWVQEIVTGGIIIAAVLLDYFRRRNAAANG</sequence>
<dbReference type="EMBL" id="CP016094">
    <property type="protein sequence ID" value="AOS44287.1"/>
    <property type="molecule type" value="Genomic_DNA"/>
</dbReference>
<gene>
    <name evidence="7" type="primary">rbsC_3</name>
    <name evidence="7" type="ORF">Verru16b_01348</name>
</gene>
<keyword evidence="4 6" id="KW-1133">Transmembrane helix</keyword>
<keyword evidence="2" id="KW-1003">Cell membrane</keyword>